<dbReference type="AlphaFoldDB" id="A0A0M6WZ27"/>
<dbReference type="EMBL" id="CVRS01000114">
    <property type="protein sequence ID" value="CRL42992.1"/>
    <property type="molecule type" value="Genomic_DNA"/>
</dbReference>
<gene>
    <name evidence="1" type="ORF">RIL183_33501</name>
</gene>
<proteinExistence type="predicted"/>
<keyword evidence="2" id="KW-1185">Reference proteome</keyword>
<name>A0A0M6WZ27_9FIRM</name>
<accession>A0A0M6WZ27</accession>
<dbReference type="Proteomes" id="UP000049828">
    <property type="component" value="Unassembled WGS sequence"/>
</dbReference>
<organism evidence="1 2">
    <name type="scientific">Roseburia inulinivorans</name>
    <dbReference type="NCBI Taxonomy" id="360807"/>
    <lineage>
        <taxon>Bacteria</taxon>
        <taxon>Bacillati</taxon>
        <taxon>Bacillota</taxon>
        <taxon>Clostridia</taxon>
        <taxon>Lachnospirales</taxon>
        <taxon>Lachnospiraceae</taxon>
        <taxon>Roseburia</taxon>
    </lineage>
</organism>
<reference evidence="2" key="1">
    <citation type="submission" date="2015-05" db="EMBL/GenBank/DDBJ databases">
        <authorList>
            <consortium name="Pathogen Informatics"/>
        </authorList>
    </citation>
    <scope>NUCLEOTIDE SEQUENCE [LARGE SCALE GENOMIC DNA]</scope>
    <source>
        <strain evidence="2">L1-83</strain>
    </source>
</reference>
<protein>
    <submittedName>
        <fullName evidence="1">Uncharacterized protein</fullName>
    </submittedName>
</protein>
<evidence type="ECO:0000313" key="1">
    <source>
        <dbReference type="EMBL" id="CRL42992.1"/>
    </source>
</evidence>
<sequence length="53" mass="6090">MDLNSKHSCDFSYHNITRSQISIDKYNGESKRINIPKKIFGQEVVEIGSKYGI</sequence>
<evidence type="ECO:0000313" key="2">
    <source>
        <dbReference type="Proteomes" id="UP000049828"/>
    </source>
</evidence>
<dbReference type="RefSeq" id="WP_021922320.1">
    <property type="nucleotide sequence ID" value="NZ_CVRS01000114.1"/>
</dbReference>
<dbReference type="OrthoDB" id="9936541at2"/>